<sequence>MEQAQDGRLLMLLFNNNTGSLWLTAARAELLRSWFSCF</sequence>
<dbReference type="AlphaFoldDB" id="A0A165AF00"/>
<reference evidence="2" key="1">
    <citation type="submission" date="2016-02" db="EMBL/GenBank/DDBJ databases">
        <authorList>
            <person name="liu f."/>
        </authorList>
    </citation>
    <scope>NUCLEOTIDE SEQUENCE [LARGE SCALE GENOMIC DNA]</scope>
</reference>
<dbReference type="Proteomes" id="UP000182631">
    <property type="component" value="Unassembled WGS sequence"/>
</dbReference>
<gene>
    <name evidence="1" type="ORF">FLM9_379</name>
</gene>
<protein>
    <submittedName>
        <fullName evidence="1">Uncharacterized protein</fullName>
    </submittedName>
</protein>
<evidence type="ECO:0000313" key="1">
    <source>
        <dbReference type="EMBL" id="SAY38494.1"/>
    </source>
</evidence>
<accession>A0A165AF00</accession>
<evidence type="ECO:0000313" key="2">
    <source>
        <dbReference type="Proteomes" id="UP000182631"/>
    </source>
</evidence>
<dbReference type="EMBL" id="FITM01000043">
    <property type="protein sequence ID" value="SAY38494.1"/>
    <property type="molecule type" value="Genomic_DNA"/>
</dbReference>
<organism evidence="1 2">
    <name type="scientific">Candidatus Synechococcus spongiarum</name>
    <dbReference type="NCBI Taxonomy" id="431041"/>
    <lineage>
        <taxon>Bacteria</taxon>
        <taxon>Bacillati</taxon>
        <taxon>Cyanobacteriota</taxon>
        <taxon>Cyanophyceae</taxon>
        <taxon>Synechococcales</taxon>
        <taxon>Synechococcaceae</taxon>
        <taxon>Synechococcus</taxon>
    </lineage>
</organism>
<name>A0A165AF00_9SYNE</name>
<keyword evidence="2" id="KW-1185">Reference proteome</keyword>
<proteinExistence type="predicted"/>